<proteinExistence type="predicted"/>
<sequence length="166" mass="19206">MIDSLFQIGGECTQLFGMSSLTRIKLSNSSPHETENVKAAYKSGEILDRTTPVTLDNIKRKLKESGIFNWQDPTLTEREKKELSKLFEAVEIMTTSRARQPSNVQNIFYSLRLVERAVKKQLKEGQLSETLAAKFHWEKLSTRPKRQKPTYHIDKTTNMRIFNTKN</sequence>
<evidence type="ECO:0000313" key="1">
    <source>
        <dbReference type="EMBL" id="CAH2098439.1"/>
    </source>
</evidence>
<organism evidence="1 2">
    <name type="scientific">Euphydryas editha</name>
    <name type="common">Edith's checkerspot</name>
    <dbReference type="NCBI Taxonomy" id="104508"/>
    <lineage>
        <taxon>Eukaryota</taxon>
        <taxon>Metazoa</taxon>
        <taxon>Ecdysozoa</taxon>
        <taxon>Arthropoda</taxon>
        <taxon>Hexapoda</taxon>
        <taxon>Insecta</taxon>
        <taxon>Pterygota</taxon>
        <taxon>Neoptera</taxon>
        <taxon>Endopterygota</taxon>
        <taxon>Lepidoptera</taxon>
        <taxon>Glossata</taxon>
        <taxon>Ditrysia</taxon>
        <taxon>Papilionoidea</taxon>
        <taxon>Nymphalidae</taxon>
        <taxon>Nymphalinae</taxon>
        <taxon>Euphydryas</taxon>
    </lineage>
</organism>
<accession>A0AAU9ULC5</accession>
<protein>
    <submittedName>
        <fullName evidence="1">Uncharacterized protein</fullName>
    </submittedName>
</protein>
<reference evidence="1" key="1">
    <citation type="submission" date="2022-03" db="EMBL/GenBank/DDBJ databases">
        <authorList>
            <person name="Tunstrom K."/>
        </authorList>
    </citation>
    <scope>NUCLEOTIDE SEQUENCE</scope>
</reference>
<dbReference type="Proteomes" id="UP001153954">
    <property type="component" value="Unassembled WGS sequence"/>
</dbReference>
<comment type="caution">
    <text evidence="1">The sequence shown here is derived from an EMBL/GenBank/DDBJ whole genome shotgun (WGS) entry which is preliminary data.</text>
</comment>
<keyword evidence="2" id="KW-1185">Reference proteome</keyword>
<gene>
    <name evidence="1" type="ORF">EEDITHA_LOCUS13551</name>
</gene>
<dbReference type="AlphaFoldDB" id="A0AAU9ULC5"/>
<name>A0AAU9ULC5_EUPED</name>
<evidence type="ECO:0000313" key="2">
    <source>
        <dbReference type="Proteomes" id="UP001153954"/>
    </source>
</evidence>
<dbReference type="EMBL" id="CAKOGL010000019">
    <property type="protein sequence ID" value="CAH2098439.1"/>
    <property type="molecule type" value="Genomic_DNA"/>
</dbReference>